<protein>
    <submittedName>
        <fullName evidence="1">Uncharacterized protein</fullName>
    </submittedName>
</protein>
<accession>A0A1J5P0N0</accession>
<organism evidence="1">
    <name type="scientific">mine drainage metagenome</name>
    <dbReference type="NCBI Taxonomy" id="410659"/>
    <lineage>
        <taxon>unclassified sequences</taxon>
        <taxon>metagenomes</taxon>
        <taxon>ecological metagenomes</taxon>
    </lineage>
</organism>
<sequence length="104" mass="11121">MAVAVGDTVDAEPEKLVLRVLCHHAGVADTKKLDAPAVLIGTHQRVNRFFDGAGAGIVAVLQERRHGVVNHLDHDVADFVVGIDAAVDERYPLADTAGQFELEV</sequence>
<evidence type="ECO:0000313" key="1">
    <source>
        <dbReference type="EMBL" id="OIQ65097.1"/>
    </source>
</evidence>
<gene>
    <name evidence="1" type="ORF">GALL_533460</name>
</gene>
<proteinExistence type="predicted"/>
<reference evidence="1" key="1">
    <citation type="submission" date="2016-10" db="EMBL/GenBank/DDBJ databases">
        <title>Sequence of Gallionella enrichment culture.</title>
        <authorList>
            <person name="Poehlein A."/>
            <person name="Muehling M."/>
            <person name="Daniel R."/>
        </authorList>
    </citation>
    <scope>NUCLEOTIDE SEQUENCE</scope>
</reference>
<comment type="caution">
    <text evidence="1">The sequence shown here is derived from an EMBL/GenBank/DDBJ whole genome shotgun (WGS) entry which is preliminary data.</text>
</comment>
<name>A0A1J5P0N0_9ZZZZ</name>
<dbReference type="AlphaFoldDB" id="A0A1J5P0N0"/>
<dbReference type="EMBL" id="MLJW01007592">
    <property type="protein sequence ID" value="OIQ65097.1"/>
    <property type="molecule type" value="Genomic_DNA"/>
</dbReference>